<dbReference type="InterPro" id="IPR008909">
    <property type="entry name" value="DALR_anticod-bd"/>
</dbReference>
<dbReference type="Proteomes" id="UP000050544">
    <property type="component" value="Unassembled WGS sequence"/>
</dbReference>
<dbReference type="SMART" id="SM00836">
    <property type="entry name" value="DALR_1"/>
    <property type="match status" value="1"/>
</dbReference>
<keyword evidence="8" id="KW-0963">Cytoplasm</keyword>
<dbReference type="InterPro" id="IPR035684">
    <property type="entry name" value="ArgRS_core"/>
</dbReference>
<evidence type="ECO:0000256" key="3">
    <source>
        <dbReference type="ARBA" id="ARBA00022741"/>
    </source>
</evidence>
<evidence type="ECO:0000256" key="4">
    <source>
        <dbReference type="ARBA" id="ARBA00022840"/>
    </source>
</evidence>
<comment type="catalytic activity">
    <reaction evidence="7 8">
        <text>tRNA(Arg) + L-arginine + ATP = L-arginyl-tRNA(Arg) + AMP + diphosphate</text>
        <dbReference type="Rhea" id="RHEA:20301"/>
        <dbReference type="Rhea" id="RHEA-COMP:9658"/>
        <dbReference type="Rhea" id="RHEA-COMP:9673"/>
        <dbReference type="ChEBI" id="CHEBI:30616"/>
        <dbReference type="ChEBI" id="CHEBI:32682"/>
        <dbReference type="ChEBI" id="CHEBI:33019"/>
        <dbReference type="ChEBI" id="CHEBI:78442"/>
        <dbReference type="ChEBI" id="CHEBI:78513"/>
        <dbReference type="ChEBI" id="CHEBI:456215"/>
        <dbReference type="EC" id="6.1.1.19"/>
    </reaction>
</comment>
<dbReference type="SUPFAM" id="SSF47323">
    <property type="entry name" value="Anticodon-binding domain of a subclass of class I aminoacyl-tRNA synthetases"/>
    <property type="match status" value="1"/>
</dbReference>
<comment type="caution">
    <text evidence="12">The sequence shown here is derived from an EMBL/GenBank/DDBJ whole genome shotgun (WGS) entry which is preliminary data.</text>
</comment>
<proteinExistence type="inferred from homology"/>
<reference evidence="12 13" key="1">
    <citation type="submission" date="2015-07" db="EMBL/GenBank/DDBJ databases">
        <title>Whole genome sequence of Thermanaerothrix daxensis DSM 23592.</title>
        <authorList>
            <person name="Hemp J."/>
            <person name="Ward L.M."/>
            <person name="Pace L.A."/>
            <person name="Fischer W.W."/>
        </authorList>
    </citation>
    <scope>NUCLEOTIDE SEQUENCE [LARGE SCALE GENOMIC DNA]</scope>
    <source>
        <strain evidence="12 13">GNS-1</strain>
    </source>
</reference>
<evidence type="ECO:0000256" key="9">
    <source>
        <dbReference type="RuleBase" id="RU363038"/>
    </source>
</evidence>
<feature type="domain" description="DALR anticodon binding" evidence="10">
    <location>
        <begin position="470"/>
        <end position="585"/>
    </location>
</feature>
<dbReference type="Pfam" id="PF00750">
    <property type="entry name" value="tRNA-synt_1d"/>
    <property type="match status" value="1"/>
</dbReference>
<dbReference type="InterPro" id="IPR036695">
    <property type="entry name" value="Arg-tRNA-synth_N_sf"/>
</dbReference>
<keyword evidence="4 8" id="KW-0067">ATP-binding</keyword>
<evidence type="ECO:0000313" key="13">
    <source>
        <dbReference type="Proteomes" id="UP000050544"/>
    </source>
</evidence>
<evidence type="ECO:0000256" key="1">
    <source>
        <dbReference type="ARBA" id="ARBA00005594"/>
    </source>
</evidence>
<dbReference type="SUPFAM" id="SSF55190">
    <property type="entry name" value="Arginyl-tRNA synthetase (ArgRS), N-terminal 'additional' domain"/>
    <property type="match status" value="1"/>
</dbReference>
<evidence type="ECO:0000256" key="5">
    <source>
        <dbReference type="ARBA" id="ARBA00022917"/>
    </source>
</evidence>
<dbReference type="PRINTS" id="PR01038">
    <property type="entry name" value="TRNASYNTHARG"/>
</dbReference>
<dbReference type="InterPro" id="IPR001278">
    <property type="entry name" value="Arg-tRNA-ligase"/>
</dbReference>
<gene>
    <name evidence="8" type="primary">argS</name>
    <name evidence="12" type="ORF">SE15_12230</name>
</gene>
<dbReference type="HAMAP" id="MF_00123">
    <property type="entry name" value="Arg_tRNA_synth"/>
    <property type="match status" value="1"/>
</dbReference>
<dbReference type="EC" id="6.1.1.19" evidence="8"/>
<dbReference type="PANTHER" id="PTHR11956">
    <property type="entry name" value="ARGINYL-TRNA SYNTHETASE"/>
    <property type="match status" value="1"/>
</dbReference>
<evidence type="ECO:0000259" key="10">
    <source>
        <dbReference type="SMART" id="SM00836"/>
    </source>
</evidence>
<dbReference type="OrthoDB" id="9805987at2"/>
<name>A0A0P6Y1K1_9CHLR</name>
<evidence type="ECO:0000256" key="7">
    <source>
        <dbReference type="ARBA" id="ARBA00049339"/>
    </source>
</evidence>
<keyword evidence="5 8" id="KW-0648">Protein biosynthesis</keyword>
<evidence type="ECO:0000256" key="2">
    <source>
        <dbReference type="ARBA" id="ARBA00022598"/>
    </source>
</evidence>
<comment type="similarity">
    <text evidence="1 8 9">Belongs to the class-I aminoacyl-tRNA synthetase family.</text>
</comment>
<keyword evidence="3 8" id="KW-0547">Nucleotide-binding</keyword>
<organism evidence="12 13">
    <name type="scientific">Thermanaerothrix daxensis</name>
    <dbReference type="NCBI Taxonomy" id="869279"/>
    <lineage>
        <taxon>Bacteria</taxon>
        <taxon>Bacillati</taxon>
        <taxon>Chloroflexota</taxon>
        <taxon>Anaerolineae</taxon>
        <taxon>Anaerolineales</taxon>
        <taxon>Anaerolineaceae</taxon>
        <taxon>Thermanaerothrix</taxon>
    </lineage>
</organism>
<accession>A0A0P6Y1K1</accession>
<comment type="subunit">
    <text evidence="8">Monomer.</text>
</comment>
<dbReference type="RefSeq" id="WP_054522370.1">
    <property type="nucleotide sequence ID" value="NZ_LGKO01000005.1"/>
</dbReference>
<dbReference type="PATRIC" id="fig|869279.4.peg.2068"/>
<keyword evidence="6 8" id="KW-0030">Aminoacyl-tRNA synthetase</keyword>
<dbReference type="InterPro" id="IPR014729">
    <property type="entry name" value="Rossmann-like_a/b/a_fold"/>
</dbReference>
<evidence type="ECO:0000313" key="12">
    <source>
        <dbReference type="EMBL" id="KPL82813.1"/>
    </source>
</evidence>
<dbReference type="GO" id="GO:0005737">
    <property type="term" value="C:cytoplasm"/>
    <property type="evidence" value="ECO:0007669"/>
    <property type="project" value="UniProtKB-SubCell"/>
</dbReference>
<evidence type="ECO:0000256" key="8">
    <source>
        <dbReference type="HAMAP-Rule" id="MF_00123"/>
    </source>
</evidence>
<dbReference type="InterPro" id="IPR005148">
    <property type="entry name" value="Arg-tRNA-synth_N"/>
</dbReference>
<evidence type="ECO:0000256" key="6">
    <source>
        <dbReference type="ARBA" id="ARBA00023146"/>
    </source>
</evidence>
<dbReference type="Gene3D" id="1.10.730.10">
    <property type="entry name" value="Isoleucyl-tRNA Synthetase, Domain 1"/>
    <property type="match status" value="1"/>
</dbReference>
<dbReference type="NCBIfam" id="TIGR00456">
    <property type="entry name" value="argS"/>
    <property type="match status" value="1"/>
</dbReference>
<dbReference type="GO" id="GO:0006420">
    <property type="term" value="P:arginyl-tRNA aminoacylation"/>
    <property type="evidence" value="ECO:0007669"/>
    <property type="project" value="UniProtKB-UniRule"/>
</dbReference>
<keyword evidence="2 8" id="KW-0436">Ligase</keyword>
<dbReference type="Gene3D" id="3.40.50.620">
    <property type="entry name" value="HUPs"/>
    <property type="match status" value="1"/>
</dbReference>
<dbReference type="GO" id="GO:0005524">
    <property type="term" value="F:ATP binding"/>
    <property type="evidence" value="ECO:0007669"/>
    <property type="project" value="UniProtKB-UniRule"/>
</dbReference>
<feature type="domain" description="Arginyl tRNA synthetase N-terminal" evidence="11">
    <location>
        <begin position="3"/>
        <end position="95"/>
    </location>
</feature>
<dbReference type="Pfam" id="PF05746">
    <property type="entry name" value="DALR_1"/>
    <property type="match status" value="1"/>
</dbReference>
<comment type="subcellular location">
    <subcellularLocation>
        <location evidence="8">Cytoplasm</location>
    </subcellularLocation>
</comment>
<dbReference type="SMART" id="SM01016">
    <property type="entry name" value="Arg_tRNA_synt_N"/>
    <property type="match status" value="1"/>
</dbReference>
<dbReference type="GO" id="GO:0004814">
    <property type="term" value="F:arginine-tRNA ligase activity"/>
    <property type="evidence" value="ECO:0007669"/>
    <property type="project" value="UniProtKB-UniRule"/>
</dbReference>
<evidence type="ECO:0000259" key="11">
    <source>
        <dbReference type="SMART" id="SM01016"/>
    </source>
</evidence>
<dbReference type="PANTHER" id="PTHR11956:SF5">
    <property type="entry name" value="ARGININE--TRNA LIGASE, CYTOPLASMIC"/>
    <property type="match status" value="1"/>
</dbReference>
<protein>
    <recommendedName>
        <fullName evidence="8">Arginine--tRNA ligase</fullName>
        <ecNumber evidence="8">6.1.1.19</ecNumber>
    </recommendedName>
    <alternativeName>
        <fullName evidence="8">Arginyl-tRNA synthetase</fullName>
        <shortName evidence="8">ArgRS</shortName>
    </alternativeName>
</protein>
<dbReference type="STRING" id="869279.SE15_12230"/>
<dbReference type="SUPFAM" id="SSF52374">
    <property type="entry name" value="Nucleotidylyl transferase"/>
    <property type="match status" value="1"/>
</dbReference>
<keyword evidence="13" id="KW-1185">Reference proteome</keyword>
<sequence length="585" mass="66877">MFEREQQIVEVKIRQYCQQNGLPEPQIQWKWIPFAGHWGISTSFFQLAAQEARQGKPIKVNQRAQELATEVAQFLGEIEGFARIEAVNGYLNLYFSPESYAQRVVDTVLTQQRGFGRAAPRGEKVMVEFSQPNTHKAFHVGHLRNVILGAAISNILEYAGYEVIRANYIGDIGLHVIKWLWNYMTYHAGEEPGEDKTRWMGDLYAEADRRFEEDPSVEPQVRALFARWHQRDPEILALWQRTRQWSLEGFDQIYALLGVHFDRVYFESEVEEPGIRLVEDLIRRGIARDERPEGPVVVPLDEILGTKDKYRTLVVLRSDGTSLYATKDLALAILKFQEYDLDRSIYVIDVRQSLYLQQIFKTLELMGYAWASKCYHLAYEIVNLPGNVTMSSREGTVVLLEDLVREATRRALEIVQMKNPELPLEKQHAIAQAVALGAIKYSMLSRDNTKIVTFDWESALDINGQAAPYIQYAYVRAGSILRKVGFELPAPVLPSHELTTPEIELVDLISRLPGEIQRAATEFRPLLIANLVYEMARVFNDFYTQCPVLQAEAEVRQFRLRLVAAARQALEVGLALLGINAPEAM</sequence>
<dbReference type="CDD" id="cd07956">
    <property type="entry name" value="Anticodon_Ia_Arg"/>
    <property type="match status" value="1"/>
</dbReference>
<feature type="short sequence motif" description="'HIGH' region" evidence="8">
    <location>
        <begin position="132"/>
        <end position="142"/>
    </location>
</feature>
<dbReference type="Gene3D" id="3.30.1360.70">
    <property type="entry name" value="Arginyl tRNA synthetase N-terminal domain"/>
    <property type="match status" value="1"/>
</dbReference>
<dbReference type="InterPro" id="IPR009080">
    <property type="entry name" value="tRNAsynth_Ia_anticodon-bd"/>
</dbReference>
<dbReference type="AlphaFoldDB" id="A0A0P6Y1K1"/>
<dbReference type="EMBL" id="LGKO01000005">
    <property type="protein sequence ID" value="KPL82813.1"/>
    <property type="molecule type" value="Genomic_DNA"/>
</dbReference>